<dbReference type="EMBL" id="CP034209">
    <property type="protein sequence ID" value="QBZ64096.1"/>
    <property type="molecule type" value="Genomic_DNA"/>
</dbReference>
<evidence type="ECO:0000256" key="2">
    <source>
        <dbReference type="ARBA" id="ARBA00022832"/>
    </source>
</evidence>
<evidence type="ECO:0000256" key="8">
    <source>
        <dbReference type="RuleBase" id="RU003707"/>
    </source>
</evidence>
<proteinExistence type="inferred from homology"/>
<dbReference type="InterPro" id="IPR029045">
    <property type="entry name" value="ClpP/crotonase-like_dom_sf"/>
</dbReference>
<evidence type="ECO:0000256" key="7">
    <source>
        <dbReference type="ARBA" id="ARBA00040545"/>
    </source>
</evidence>
<evidence type="ECO:0000256" key="5">
    <source>
        <dbReference type="ARBA" id="ARBA00023128"/>
    </source>
</evidence>
<protein>
    <recommendedName>
        <fullName evidence="7">Enoyl-CoA hydratase domain-containing protein 3, mitochondrial</fullName>
    </recommendedName>
</protein>
<keyword evidence="2" id="KW-0276">Fatty acid metabolism</keyword>
<evidence type="ECO:0000313" key="9">
    <source>
        <dbReference type="EMBL" id="QBZ64096.1"/>
    </source>
</evidence>
<evidence type="ECO:0000256" key="1">
    <source>
        <dbReference type="ARBA" id="ARBA00004173"/>
    </source>
</evidence>
<dbReference type="GO" id="GO:0005739">
    <property type="term" value="C:mitochondrion"/>
    <property type="evidence" value="ECO:0007669"/>
    <property type="project" value="UniProtKB-SubCell"/>
</dbReference>
<dbReference type="InterPro" id="IPR014748">
    <property type="entry name" value="Enoyl-CoA_hydra_C"/>
</dbReference>
<dbReference type="Proteomes" id="UP000294847">
    <property type="component" value="Chromosome 6"/>
</dbReference>
<dbReference type="PROSITE" id="PS00166">
    <property type="entry name" value="ENOYL_COA_HYDRATASE"/>
    <property type="match status" value="1"/>
</dbReference>
<comment type="function">
    <text evidence="6">May play a role in fatty acid biosynthesis and insulin sensitivity.</text>
</comment>
<dbReference type="InterPro" id="IPR018376">
    <property type="entry name" value="Enoyl-CoA_hyd/isom_CS"/>
</dbReference>
<comment type="subcellular location">
    <subcellularLocation>
        <location evidence="1">Mitochondrion</location>
    </subcellularLocation>
</comment>
<dbReference type="AlphaFoldDB" id="A0A4P7NQP4"/>
<accession>A0A4P7NQP4</accession>
<dbReference type="GO" id="GO:0006631">
    <property type="term" value="P:fatty acid metabolic process"/>
    <property type="evidence" value="ECO:0007669"/>
    <property type="project" value="UniProtKB-KW"/>
</dbReference>
<evidence type="ECO:0000256" key="3">
    <source>
        <dbReference type="ARBA" id="ARBA00022946"/>
    </source>
</evidence>
<dbReference type="CDD" id="cd06558">
    <property type="entry name" value="crotonase-like"/>
    <property type="match status" value="1"/>
</dbReference>
<keyword evidence="5" id="KW-0496">Mitochondrion</keyword>
<dbReference type="PANTHER" id="PTHR43602:SF1">
    <property type="entry name" value="ENOYL-COA HYDRATASE DOMAIN-CONTAINING PROTEIN 3, MITOCHONDRIAL"/>
    <property type="match status" value="1"/>
</dbReference>
<keyword evidence="3" id="KW-0809">Transit peptide</keyword>
<dbReference type="InterPro" id="IPR001753">
    <property type="entry name" value="Enoyl-CoA_hydra/iso"/>
</dbReference>
<gene>
    <name evidence="9" type="ORF">PoMZ_05788</name>
</gene>
<comment type="similarity">
    <text evidence="8">Belongs to the enoyl-CoA hydratase/isomerase family.</text>
</comment>
<evidence type="ECO:0000256" key="4">
    <source>
        <dbReference type="ARBA" id="ARBA00023098"/>
    </source>
</evidence>
<dbReference type="GO" id="GO:0016836">
    <property type="term" value="F:hydro-lyase activity"/>
    <property type="evidence" value="ECO:0007669"/>
    <property type="project" value="TreeGrafter"/>
</dbReference>
<evidence type="ECO:0000256" key="6">
    <source>
        <dbReference type="ARBA" id="ARBA00037410"/>
    </source>
</evidence>
<dbReference type="PANTHER" id="PTHR43602">
    <property type="match status" value="1"/>
</dbReference>
<reference evidence="9 10" key="1">
    <citation type="journal article" date="2019" name="Mol. Biol. Evol.">
        <title>Blast fungal genomes show frequent chromosomal changes, gene gains and losses, and effector gene turnover.</title>
        <authorList>
            <person name="Gomez Luciano L.B."/>
            <person name="Jason Tsai I."/>
            <person name="Chuma I."/>
            <person name="Tosa Y."/>
            <person name="Chen Y.H."/>
            <person name="Li J.Y."/>
            <person name="Li M.Y."/>
            <person name="Jade Lu M.Y."/>
            <person name="Nakayashiki H."/>
            <person name="Li W.H."/>
        </authorList>
    </citation>
    <scope>NUCLEOTIDE SEQUENCE [LARGE SCALE GENOMIC DNA]</scope>
    <source>
        <strain evidence="9">MZ5-1-6</strain>
    </source>
</reference>
<dbReference type="Gene3D" id="3.90.226.10">
    <property type="entry name" value="2-enoyl-CoA Hydratase, Chain A, domain 1"/>
    <property type="match status" value="1"/>
</dbReference>
<evidence type="ECO:0000313" key="10">
    <source>
        <dbReference type="Proteomes" id="UP000294847"/>
    </source>
</evidence>
<dbReference type="InterPro" id="IPR052377">
    <property type="entry name" value="Mitochondrial_ECH-domain"/>
</dbReference>
<sequence length="304" mass="31851">MHLPKLPLKAAYLLIDNPARRNALSLATLQSLRSQLTAHLTPPKTSRPLSLPPFQPSLLATLQTATDKDSDPHGWLVNTADWTSGGLPSVIVLRPSTAGKVFSSGHDLGELASLSPADVKQTFALCADLMSLIRHSPVPIVAAVDGLATAAGCQLALTADVTIASARCAFQLPGAALGLPCTSPAVALARRLPPGLVQRMLYTGEPVPAAELGGVGAVEVVPGDESAFEERLASVVAGMAAQAAQPRALAKWAYWTQVGMRERGDGLEDALRWAGEVMALHARAGDAREGMAAFLGKRKPVWKT</sequence>
<dbReference type="Pfam" id="PF00378">
    <property type="entry name" value="ECH_1"/>
    <property type="match status" value="1"/>
</dbReference>
<dbReference type="SUPFAM" id="SSF52096">
    <property type="entry name" value="ClpP/crotonase"/>
    <property type="match status" value="1"/>
</dbReference>
<organism evidence="9 10">
    <name type="scientific">Pyricularia oryzae</name>
    <name type="common">Rice blast fungus</name>
    <name type="synonym">Magnaporthe oryzae</name>
    <dbReference type="NCBI Taxonomy" id="318829"/>
    <lineage>
        <taxon>Eukaryota</taxon>
        <taxon>Fungi</taxon>
        <taxon>Dikarya</taxon>
        <taxon>Ascomycota</taxon>
        <taxon>Pezizomycotina</taxon>
        <taxon>Sordariomycetes</taxon>
        <taxon>Sordariomycetidae</taxon>
        <taxon>Magnaporthales</taxon>
        <taxon>Pyriculariaceae</taxon>
        <taxon>Pyricularia</taxon>
    </lineage>
</organism>
<keyword evidence="4" id="KW-0443">Lipid metabolism</keyword>
<dbReference type="Gene3D" id="1.10.12.10">
    <property type="entry name" value="Lyase 2-enoyl-coa Hydratase, Chain A, domain 2"/>
    <property type="match status" value="1"/>
</dbReference>
<name>A0A4P7NQP4_PYROR</name>